<accession>A0A0F0L1H4</accession>
<dbReference type="EMBL" id="JYIT01000066">
    <property type="protein sequence ID" value="KJL26205.1"/>
    <property type="molecule type" value="Genomic_DNA"/>
</dbReference>
<name>A0A0F0L1H4_9MICO</name>
<gene>
    <name evidence="1" type="ORF">RL72_01140</name>
</gene>
<evidence type="ECO:0000313" key="1">
    <source>
        <dbReference type="EMBL" id="KJL26205.1"/>
    </source>
</evidence>
<protein>
    <submittedName>
        <fullName evidence="1">Uncharacterized protein</fullName>
    </submittedName>
</protein>
<dbReference type="Proteomes" id="UP000033448">
    <property type="component" value="Unassembled WGS sequence"/>
</dbReference>
<dbReference type="AlphaFoldDB" id="A0A0F0L1H4"/>
<dbReference type="RefSeq" id="WP_156156717.1">
    <property type="nucleotide sequence ID" value="NZ_JYIT01000066.1"/>
</dbReference>
<proteinExistence type="predicted"/>
<organism evidence="1 2">
    <name type="scientific">Microbacterium azadirachtae</name>
    <dbReference type="NCBI Taxonomy" id="582680"/>
    <lineage>
        <taxon>Bacteria</taxon>
        <taxon>Bacillati</taxon>
        <taxon>Actinomycetota</taxon>
        <taxon>Actinomycetes</taxon>
        <taxon>Micrococcales</taxon>
        <taxon>Microbacteriaceae</taxon>
        <taxon>Microbacterium</taxon>
    </lineage>
</organism>
<dbReference type="Pfam" id="PF05973">
    <property type="entry name" value="Gp49"/>
    <property type="match status" value="1"/>
</dbReference>
<sequence>MTEQGVTPTPVFDGSDAIFTVSNAKGEDEGDEFIRSLQARDQAKFQRYLEWLRDGHHIKSPENMRHIAAKDPMDRGAEVHELKTHNQGGLRLYLVRFQGRWYITHGDRKGSDRQVVKNAKKAFAIFWDGDIEGEADGAVPNR</sequence>
<evidence type="ECO:0000313" key="2">
    <source>
        <dbReference type="Proteomes" id="UP000033448"/>
    </source>
</evidence>
<comment type="caution">
    <text evidence="1">The sequence shown here is derived from an EMBL/GenBank/DDBJ whole genome shotgun (WGS) entry which is preliminary data.</text>
</comment>
<reference evidence="1 2" key="1">
    <citation type="submission" date="2015-02" db="EMBL/GenBank/DDBJ databases">
        <title>Draft genome sequences of ten Microbacterium spp. with emphasis on heavy metal contaminated environments.</title>
        <authorList>
            <person name="Corretto E."/>
        </authorList>
    </citation>
    <scope>NUCLEOTIDE SEQUENCE [LARGE SCALE GENOMIC DNA]</scope>
    <source>
        <strain evidence="1 2">DSM 23848</strain>
    </source>
</reference>
<dbReference type="InterPro" id="IPR009241">
    <property type="entry name" value="HigB-like"/>
</dbReference>
<dbReference type="OrthoDB" id="5123314at2"/>
<keyword evidence="2" id="KW-1185">Reference proteome</keyword>
<dbReference type="PATRIC" id="fig|582680.7.peg.1180"/>